<dbReference type="PANTHER" id="PTHR23152">
    <property type="entry name" value="2-OXOGLUTARATE DEHYDROGENASE"/>
    <property type="match status" value="1"/>
</dbReference>
<comment type="caution">
    <text evidence="6">The sequence shown here is derived from an EMBL/GenBank/DDBJ whole genome shotgun (WGS) entry which is preliminary data.</text>
</comment>
<dbReference type="GO" id="GO:0030976">
    <property type="term" value="F:thiamine pyrophosphate binding"/>
    <property type="evidence" value="ECO:0007669"/>
    <property type="project" value="InterPro"/>
</dbReference>
<sequence length="131" mass="14524">MAPGTSFQPVLKDTLASDPTSVKRVVFVSGKLYYDLAKSYDATTSNVAIVRLEELAPFPRAQVLAELSRFPNADQYVWCQEETMNSGAYAFVQPRLQSLLPEGAVLNYVGRDPLAAPLLEFPRCTRPSRLL</sequence>
<protein>
    <recommendedName>
        <fullName evidence="5">2-oxoglutarate dehydrogenase E1 component/KDG C-terminal domain-containing protein</fullName>
    </recommendedName>
</protein>
<organism evidence="6 7">
    <name type="scientific">Linderina pennispora</name>
    <dbReference type="NCBI Taxonomy" id="61395"/>
    <lineage>
        <taxon>Eukaryota</taxon>
        <taxon>Fungi</taxon>
        <taxon>Fungi incertae sedis</taxon>
        <taxon>Zoopagomycota</taxon>
        <taxon>Kickxellomycotina</taxon>
        <taxon>Kickxellomycetes</taxon>
        <taxon>Kickxellales</taxon>
        <taxon>Kickxellaceae</taxon>
        <taxon>Linderina</taxon>
    </lineage>
</organism>
<dbReference type="PANTHER" id="PTHR23152:SF4">
    <property type="entry name" value="2-OXOADIPATE DEHYDROGENASE COMPLEX COMPONENT E1"/>
    <property type="match status" value="1"/>
</dbReference>
<dbReference type="InterPro" id="IPR031717">
    <property type="entry name" value="ODO-1/KGD_C"/>
</dbReference>
<dbReference type="GO" id="GO:0016624">
    <property type="term" value="F:oxidoreductase activity, acting on the aldehyde or oxo group of donors, disulfide as acceptor"/>
    <property type="evidence" value="ECO:0007669"/>
    <property type="project" value="InterPro"/>
</dbReference>
<gene>
    <name evidence="6" type="ORF">DL89DRAFT_145545</name>
</gene>
<name>A0A1Y1VW84_9FUNG</name>
<dbReference type="Gene3D" id="3.40.50.11610">
    <property type="entry name" value="Multifunctional 2-oxoglutarate metabolism enzyme, C-terminal domain"/>
    <property type="match status" value="1"/>
</dbReference>
<dbReference type="GeneID" id="63800139"/>
<dbReference type="RefSeq" id="XP_040739432.1">
    <property type="nucleotide sequence ID" value="XM_040883491.1"/>
</dbReference>
<evidence type="ECO:0000313" key="7">
    <source>
        <dbReference type="Proteomes" id="UP000193922"/>
    </source>
</evidence>
<dbReference type="Proteomes" id="UP000193922">
    <property type="component" value="Unassembled WGS sequence"/>
</dbReference>
<accession>A0A1Y1VW84</accession>
<comment type="similarity">
    <text evidence="2">Belongs to the alpha-ketoglutarate dehydrogenase family.</text>
</comment>
<proteinExistence type="inferred from homology"/>
<dbReference type="AlphaFoldDB" id="A0A1Y1VW84"/>
<evidence type="ECO:0000313" key="6">
    <source>
        <dbReference type="EMBL" id="ORX65014.1"/>
    </source>
</evidence>
<keyword evidence="7" id="KW-1185">Reference proteome</keyword>
<dbReference type="InterPro" id="IPR042179">
    <property type="entry name" value="KGD_C_sf"/>
</dbReference>
<evidence type="ECO:0000259" key="5">
    <source>
        <dbReference type="Pfam" id="PF16870"/>
    </source>
</evidence>
<reference evidence="6 7" key="1">
    <citation type="submission" date="2016-07" db="EMBL/GenBank/DDBJ databases">
        <title>Pervasive Adenine N6-methylation of Active Genes in Fungi.</title>
        <authorList>
            <consortium name="DOE Joint Genome Institute"/>
            <person name="Mondo S.J."/>
            <person name="Dannebaum R.O."/>
            <person name="Kuo R.C."/>
            <person name="Labutti K."/>
            <person name="Haridas S."/>
            <person name="Kuo A."/>
            <person name="Salamov A."/>
            <person name="Ahrendt S.R."/>
            <person name="Lipzen A."/>
            <person name="Sullivan W."/>
            <person name="Andreopoulos W.B."/>
            <person name="Clum A."/>
            <person name="Lindquist E."/>
            <person name="Daum C."/>
            <person name="Ramamoorthy G.K."/>
            <person name="Gryganskyi A."/>
            <person name="Culley D."/>
            <person name="Magnuson J.K."/>
            <person name="James T.Y."/>
            <person name="O'Malley M.A."/>
            <person name="Stajich J.E."/>
            <person name="Spatafora J.W."/>
            <person name="Visel A."/>
            <person name="Grigoriev I.V."/>
        </authorList>
    </citation>
    <scope>NUCLEOTIDE SEQUENCE [LARGE SCALE GENOMIC DNA]</scope>
    <source>
        <strain evidence="6 7">ATCC 12442</strain>
    </source>
</reference>
<keyword evidence="3" id="KW-0560">Oxidoreductase</keyword>
<comment type="cofactor">
    <cofactor evidence="1">
        <name>thiamine diphosphate</name>
        <dbReference type="ChEBI" id="CHEBI:58937"/>
    </cofactor>
</comment>
<evidence type="ECO:0000256" key="2">
    <source>
        <dbReference type="ARBA" id="ARBA00006936"/>
    </source>
</evidence>
<dbReference type="STRING" id="61395.A0A1Y1VW84"/>
<keyword evidence="4" id="KW-0786">Thiamine pyrophosphate</keyword>
<evidence type="ECO:0000256" key="3">
    <source>
        <dbReference type="ARBA" id="ARBA00023002"/>
    </source>
</evidence>
<dbReference type="OrthoDB" id="413077at2759"/>
<evidence type="ECO:0000256" key="1">
    <source>
        <dbReference type="ARBA" id="ARBA00001964"/>
    </source>
</evidence>
<dbReference type="Pfam" id="PF16870">
    <property type="entry name" value="OxoGdeHyase_C"/>
    <property type="match status" value="1"/>
</dbReference>
<evidence type="ECO:0000256" key="4">
    <source>
        <dbReference type="ARBA" id="ARBA00023052"/>
    </source>
</evidence>
<dbReference type="InterPro" id="IPR011603">
    <property type="entry name" value="2oxoglutarate_DH_E1"/>
</dbReference>
<feature type="domain" description="2-oxoglutarate dehydrogenase E1 component/KDG C-terminal" evidence="5">
    <location>
        <begin position="1"/>
        <end position="117"/>
    </location>
</feature>
<dbReference type="EMBL" id="MCFD01000052">
    <property type="protein sequence ID" value="ORX65014.1"/>
    <property type="molecule type" value="Genomic_DNA"/>
</dbReference>